<dbReference type="OrthoDB" id="1932312at2759"/>
<keyword evidence="2" id="KW-0677">Repeat</keyword>
<proteinExistence type="predicted"/>
<keyword evidence="1 3" id="KW-0853">WD repeat</keyword>
<feature type="compositionally biased region" description="Basic and acidic residues" evidence="4">
    <location>
        <begin position="143"/>
        <end position="153"/>
    </location>
</feature>
<name>A0A2S5BDZ4_9BASI</name>
<dbReference type="InterPro" id="IPR036322">
    <property type="entry name" value="WD40_repeat_dom_sf"/>
</dbReference>
<feature type="compositionally biased region" description="Polar residues" evidence="4">
    <location>
        <begin position="315"/>
        <end position="324"/>
    </location>
</feature>
<feature type="compositionally biased region" description="Low complexity" evidence="4">
    <location>
        <begin position="82"/>
        <end position="96"/>
    </location>
</feature>
<dbReference type="EMBL" id="PJQD01000020">
    <property type="protein sequence ID" value="POY74973.1"/>
    <property type="molecule type" value="Genomic_DNA"/>
</dbReference>
<feature type="region of interest" description="Disordered" evidence="4">
    <location>
        <begin position="273"/>
        <end position="486"/>
    </location>
</feature>
<feature type="repeat" description="WD" evidence="3">
    <location>
        <begin position="876"/>
        <end position="897"/>
    </location>
</feature>
<dbReference type="PROSITE" id="PS50082">
    <property type="entry name" value="WD_REPEATS_2"/>
    <property type="match status" value="4"/>
</dbReference>
<dbReference type="PROSITE" id="PS50294">
    <property type="entry name" value="WD_REPEATS_REGION"/>
    <property type="match status" value="3"/>
</dbReference>
<feature type="region of interest" description="Disordered" evidence="4">
    <location>
        <begin position="119"/>
        <end position="251"/>
    </location>
</feature>
<feature type="compositionally biased region" description="Low complexity" evidence="4">
    <location>
        <begin position="23"/>
        <end position="46"/>
    </location>
</feature>
<feature type="region of interest" description="Disordered" evidence="4">
    <location>
        <begin position="610"/>
        <end position="669"/>
    </location>
</feature>
<comment type="caution">
    <text evidence="5">The sequence shown here is derived from an EMBL/GenBank/DDBJ whole genome shotgun (WGS) entry which is preliminary data.</text>
</comment>
<dbReference type="Gene3D" id="2.130.10.10">
    <property type="entry name" value="YVTN repeat-like/Quinoprotein amine dehydrogenase"/>
    <property type="match status" value="1"/>
</dbReference>
<evidence type="ECO:0000313" key="5">
    <source>
        <dbReference type="EMBL" id="POY74973.1"/>
    </source>
</evidence>
<dbReference type="Pfam" id="PF00400">
    <property type="entry name" value="WD40"/>
    <property type="match status" value="4"/>
</dbReference>
<dbReference type="InterPro" id="IPR015943">
    <property type="entry name" value="WD40/YVTN_repeat-like_dom_sf"/>
</dbReference>
<dbReference type="Proteomes" id="UP000237144">
    <property type="component" value="Unassembled WGS sequence"/>
</dbReference>
<evidence type="ECO:0008006" key="7">
    <source>
        <dbReference type="Google" id="ProtNLM"/>
    </source>
</evidence>
<protein>
    <recommendedName>
        <fullName evidence="7">WD repeat-containing protein 44</fullName>
    </recommendedName>
</protein>
<organism evidence="5 6">
    <name type="scientific">Rhodotorula taiwanensis</name>
    <dbReference type="NCBI Taxonomy" id="741276"/>
    <lineage>
        <taxon>Eukaryota</taxon>
        <taxon>Fungi</taxon>
        <taxon>Dikarya</taxon>
        <taxon>Basidiomycota</taxon>
        <taxon>Pucciniomycotina</taxon>
        <taxon>Microbotryomycetes</taxon>
        <taxon>Sporidiobolales</taxon>
        <taxon>Sporidiobolaceae</taxon>
        <taxon>Rhodotorula</taxon>
    </lineage>
</organism>
<feature type="compositionally biased region" description="Polar residues" evidence="4">
    <location>
        <begin position="545"/>
        <end position="554"/>
    </location>
</feature>
<evidence type="ECO:0000256" key="3">
    <source>
        <dbReference type="PROSITE-ProRule" id="PRU00221"/>
    </source>
</evidence>
<feature type="repeat" description="WD" evidence="3">
    <location>
        <begin position="571"/>
        <end position="612"/>
    </location>
</feature>
<dbReference type="SMART" id="SM00320">
    <property type="entry name" value="WD40"/>
    <property type="match status" value="5"/>
</dbReference>
<evidence type="ECO:0000313" key="6">
    <source>
        <dbReference type="Proteomes" id="UP000237144"/>
    </source>
</evidence>
<feature type="region of interest" description="Disordered" evidence="4">
    <location>
        <begin position="1044"/>
        <end position="1083"/>
    </location>
</feature>
<dbReference type="SUPFAM" id="SSF50978">
    <property type="entry name" value="WD40 repeat-like"/>
    <property type="match status" value="1"/>
</dbReference>
<feature type="compositionally biased region" description="Acidic residues" evidence="4">
    <location>
        <begin position="154"/>
        <end position="163"/>
    </location>
</feature>
<feature type="region of interest" description="Disordered" evidence="4">
    <location>
        <begin position="521"/>
        <end position="575"/>
    </location>
</feature>
<feature type="compositionally biased region" description="Acidic residues" evidence="4">
    <location>
        <begin position="170"/>
        <end position="179"/>
    </location>
</feature>
<sequence length="1083" mass="115973">MPDDRHQWAHAPPPDIYVSPASPRYTITPPTATPIRAPAERAPIAPSDEKKDHADAGSASLEPSREGRATAGKAPPTLQERTSYASTTSAAGSRTSDQSGGPRVSFLGSLAAALPSFSLSGFRLPGAPTFETIEHQDDDGVEDERNGRDYVARDEEEDEDETGSEVSSDERDEEDDGAEGGEFVLTRSDGPGPELPRGGDGANEQVDLQNTVDGPSLVSDTPASGTPVPTSTNASTSAKPGFPNLARTPSSAFVNASKEGNINPLTLHAIARRDSEQEAIRMVQARNETERRREDSAHSTVRGGGTGPAPHTPTQSRYRSSTIGFGNGDARSKSPAPISDDDRARLRKKRSTGLGRVQQDDTRSVRTASTGGFFPRTATMSSTASGVRSQPHASTSQAGIPDRHRAVSDAHSLAPSQTAEPKRKKGFFSRFGKKKKDRSEPESVPSVPRLPANLPRQDLETGSLLPSGSPVIEQTPPRPIALDAPLQAEKARTVKVKTKGKSHKDFGRLFLAQELVISPLAAPGHRPSVGSGQSGGDDDSVHSSFTGDNASIHSKTSRAKTDDGQPGSGSASKKRNAVWATKFSEDGRYFAVGGKDGVVRVWEVLSNPETRAATMSSSSTPPDSALPHDSPNFARSGFAPSTPSSAAPPLPQSATTGSGRKKGTPRSRGPACVLPVFASRPVREFVGHEADVLDLSWSKNNFLLSSSMDKTVRLWHVSRAECLCAFQHLDFVTSIAFHPKDDRFFLSGSLDCKLRLWNIPEKRVHIWTELPELITSVAFSRDGKFAIAGSFVGVCIFLEVETFRFHSMFSAKSTRGKNVKGKKVTSLCPFPLPSCTGDRLLVTTNDSRMRLYHVSDKIVEAKYAGHENTSSQIRASFSDDGRWIISGSEDRHVYIWDSGLGPTSGGGFHLKKKLKDGGGYETFAMPAHIVTSAVFAPTLVRMHLKHAEDPIFADGHTHLALLERTLSGNSLDLVGTHSRVSTANSAGPSTLDGFDRSDRNVLVPATTRDGNVIAGVESAEHAIIVVADDETGIISVFRNSPIPTDIPVDGKRSRHDRGASAGLGRERSKRWSRASAPHSDGGR</sequence>
<feature type="compositionally biased region" description="Basic residues" evidence="4">
    <location>
        <begin position="422"/>
        <end position="436"/>
    </location>
</feature>
<accession>A0A2S5BDZ4</accession>
<feature type="repeat" description="WD" evidence="3">
    <location>
        <begin position="725"/>
        <end position="759"/>
    </location>
</feature>
<feature type="compositionally biased region" description="Polar residues" evidence="4">
    <location>
        <begin position="610"/>
        <end position="622"/>
    </location>
</feature>
<feature type="region of interest" description="Disordered" evidence="4">
    <location>
        <begin position="1"/>
        <end position="105"/>
    </location>
</feature>
<dbReference type="AlphaFoldDB" id="A0A2S5BDZ4"/>
<evidence type="ECO:0000256" key="4">
    <source>
        <dbReference type="SAM" id="MobiDB-lite"/>
    </source>
</evidence>
<feature type="compositionally biased region" description="Basic and acidic residues" evidence="4">
    <location>
        <begin position="287"/>
        <end position="297"/>
    </location>
</feature>
<feature type="compositionally biased region" description="Polar residues" evidence="4">
    <location>
        <begin position="206"/>
        <end position="238"/>
    </location>
</feature>
<feature type="compositionally biased region" description="Polar residues" evidence="4">
    <location>
        <begin position="378"/>
        <end position="398"/>
    </location>
</feature>
<evidence type="ECO:0000256" key="2">
    <source>
        <dbReference type="ARBA" id="ARBA00022737"/>
    </source>
</evidence>
<dbReference type="PANTHER" id="PTHR14221">
    <property type="entry name" value="WD REPEAT DOMAIN 44"/>
    <property type="match status" value="1"/>
</dbReference>
<feature type="repeat" description="WD" evidence="3">
    <location>
        <begin position="685"/>
        <end position="725"/>
    </location>
</feature>
<dbReference type="InterPro" id="IPR040324">
    <property type="entry name" value="WDR44/Dgr2"/>
</dbReference>
<reference evidence="5 6" key="1">
    <citation type="journal article" date="2018" name="Front. Microbiol.">
        <title>Prospects for Fungal Bioremediation of Acidic Radioactive Waste Sites: Characterization and Genome Sequence of Rhodotorula taiwanensis MD1149.</title>
        <authorList>
            <person name="Tkavc R."/>
            <person name="Matrosova V.Y."/>
            <person name="Grichenko O.E."/>
            <person name="Gostincar C."/>
            <person name="Volpe R.P."/>
            <person name="Klimenkova P."/>
            <person name="Gaidamakova E.K."/>
            <person name="Zhou C.E."/>
            <person name="Stewart B.J."/>
            <person name="Lyman M.G."/>
            <person name="Malfatti S.A."/>
            <person name="Rubinfeld B."/>
            <person name="Courtot M."/>
            <person name="Singh J."/>
            <person name="Dalgard C.L."/>
            <person name="Hamilton T."/>
            <person name="Frey K.G."/>
            <person name="Gunde-Cimerman N."/>
            <person name="Dugan L."/>
            <person name="Daly M.J."/>
        </authorList>
    </citation>
    <scope>NUCLEOTIDE SEQUENCE [LARGE SCALE GENOMIC DNA]</scope>
    <source>
        <strain evidence="5 6">MD1149</strain>
    </source>
</reference>
<keyword evidence="6" id="KW-1185">Reference proteome</keyword>
<dbReference type="PANTHER" id="PTHR14221:SF0">
    <property type="entry name" value="WD REPEAT-CONTAINING PROTEIN 44"/>
    <property type="match status" value="1"/>
</dbReference>
<dbReference type="InterPro" id="IPR001680">
    <property type="entry name" value="WD40_rpt"/>
</dbReference>
<evidence type="ECO:0000256" key="1">
    <source>
        <dbReference type="ARBA" id="ARBA00022574"/>
    </source>
</evidence>
<gene>
    <name evidence="5" type="ORF">BMF94_1949</name>
</gene>